<dbReference type="AlphaFoldDB" id="A0A5N6TMI7"/>
<dbReference type="GO" id="GO:0046394">
    <property type="term" value="P:carboxylic acid biosynthetic process"/>
    <property type="evidence" value="ECO:0007669"/>
    <property type="project" value="UniProtKB-ARBA"/>
</dbReference>
<evidence type="ECO:0000259" key="1">
    <source>
        <dbReference type="Pfam" id="PF10000"/>
    </source>
</evidence>
<dbReference type="InterPro" id="IPR018717">
    <property type="entry name" value="DUF2241"/>
</dbReference>
<dbReference type="InterPro" id="IPR027795">
    <property type="entry name" value="CASTOR_ACT_dom"/>
</dbReference>
<gene>
    <name evidence="3" type="ORF">BDV25DRAFT_32083</name>
</gene>
<evidence type="ECO:0000313" key="3">
    <source>
        <dbReference type="EMBL" id="KAE8147548.1"/>
    </source>
</evidence>
<reference evidence="3 4" key="1">
    <citation type="submission" date="2019-04" db="EMBL/GenBank/DDBJ databases">
        <title>Friends and foes A comparative genomics study of 23 Aspergillus species from section Flavi.</title>
        <authorList>
            <consortium name="DOE Joint Genome Institute"/>
            <person name="Kjaerbolling I."/>
            <person name="Vesth T."/>
            <person name="Frisvad J.C."/>
            <person name="Nybo J.L."/>
            <person name="Theobald S."/>
            <person name="Kildgaard S."/>
            <person name="Isbrandt T."/>
            <person name="Kuo A."/>
            <person name="Sato A."/>
            <person name="Lyhne E.K."/>
            <person name="Kogle M.E."/>
            <person name="Wiebenga A."/>
            <person name="Kun R.S."/>
            <person name="Lubbers R.J."/>
            <person name="Makela M.R."/>
            <person name="Barry K."/>
            <person name="Chovatia M."/>
            <person name="Clum A."/>
            <person name="Daum C."/>
            <person name="Haridas S."/>
            <person name="He G."/>
            <person name="LaButti K."/>
            <person name="Lipzen A."/>
            <person name="Mondo S."/>
            <person name="Riley R."/>
            <person name="Salamov A."/>
            <person name="Simmons B.A."/>
            <person name="Magnuson J.K."/>
            <person name="Henrissat B."/>
            <person name="Mortensen U.H."/>
            <person name="Larsen T.O."/>
            <person name="Devries R.P."/>
            <person name="Grigoriev I.V."/>
            <person name="Machida M."/>
            <person name="Baker S.E."/>
            <person name="Andersen M.R."/>
        </authorList>
    </citation>
    <scope>NUCLEOTIDE SEQUENCE [LARGE SCALE GENOMIC DNA]</scope>
    <source>
        <strain evidence="3 4">IBT 18842</strain>
    </source>
</reference>
<dbReference type="Pfam" id="PF10000">
    <property type="entry name" value="ACT_3"/>
    <property type="match status" value="1"/>
</dbReference>
<dbReference type="Gene3D" id="3.30.2130.10">
    <property type="entry name" value="VC0802-like"/>
    <property type="match status" value="1"/>
</dbReference>
<protein>
    <submittedName>
        <fullName evidence="3">ACT domain-containing protein</fullName>
    </submittedName>
</protein>
<dbReference type="PANTHER" id="PTHR39199">
    <property type="entry name" value="BLR5128 PROTEIN"/>
    <property type="match status" value="1"/>
</dbReference>
<sequence>MTGETNLTTLLKTMQPILHPDIYVFITTTQPLATLPLSTLQPQMLFQEDEGLTVITTKTIAEAHGFNDSTFPCRKISLTVHSSLEAVGLIATIATKLAESGISTNVVSGFFHDHIFVPAGMEEKAMRVLEEYSK</sequence>
<name>A0A5N6TMI7_ASPAV</name>
<dbReference type="SUPFAM" id="SSF55021">
    <property type="entry name" value="ACT-like"/>
    <property type="match status" value="2"/>
</dbReference>
<dbReference type="InterPro" id="IPR045865">
    <property type="entry name" value="ACT-like_dom_sf"/>
</dbReference>
<accession>A0A5N6TMI7</accession>
<dbReference type="PANTHER" id="PTHR39199:SF1">
    <property type="entry name" value="BLR5128 PROTEIN"/>
    <property type="match status" value="1"/>
</dbReference>
<dbReference type="OrthoDB" id="10064407at2759"/>
<keyword evidence="4" id="KW-1185">Reference proteome</keyword>
<dbReference type="Pfam" id="PF13840">
    <property type="entry name" value="ACT_7"/>
    <property type="match status" value="1"/>
</dbReference>
<feature type="domain" description="DUF2241" evidence="1">
    <location>
        <begin position="2"/>
        <end position="74"/>
    </location>
</feature>
<evidence type="ECO:0000313" key="4">
    <source>
        <dbReference type="Proteomes" id="UP000325780"/>
    </source>
</evidence>
<proteinExistence type="predicted"/>
<dbReference type="EMBL" id="ML742202">
    <property type="protein sequence ID" value="KAE8147548.1"/>
    <property type="molecule type" value="Genomic_DNA"/>
</dbReference>
<feature type="domain" description="CASTOR ACT" evidence="2">
    <location>
        <begin position="75"/>
        <end position="131"/>
    </location>
</feature>
<organism evidence="3 4">
    <name type="scientific">Aspergillus avenaceus</name>
    <dbReference type="NCBI Taxonomy" id="36643"/>
    <lineage>
        <taxon>Eukaryota</taxon>
        <taxon>Fungi</taxon>
        <taxon>Dikarya</taxon>
        <taxon>Ascomycota</taxon>
        <taxon>Pezizomycotina</taxon>
        <taxon>Eurotiomycetes</taxon>
        <taxon>Eurotiomycetidae</taxon>
        <taxon>Eurotiales</taxon>
        <taxon>Aspergillaceae</taxon>
        <taxon>Aspergillus</taxon>
        <taxon>Aspergillus subgen. Circumdati</taxon>
    </lineage>
</organism>
<dbReference type="GO" id="GO:0006520">
    <property type="term" value="P:amino acid metabolic process"/>
    <property type="evidence" value="ECO:0007669"/>
    <property type="project" value="UniProtKB-ARBA"/>
</dbReference>
<evidence type="ECO:0000259" key="2">
    <source>
        <dbReference type="Pfam" id="PF13840"/>
    </source>
</evidence>
<dbReference type="Proteomes" id="UP000325780">
    <property type="component" value="Unassembled WGS sequence"/>
</dbReference>